<evidence type="ECO:0000313" key="2">
    <source>
        <dbReference type="EMBL" id="SVP89136.1"/>
    </source>
</evidence>
<feature type="transmembrane region" description="Helical" evidence="1">
    <location>
        <begin position="12"/>
        <end position="31"/>
    </location>
</feature>
<gene>
    <name evidence="2" type="ORF">TAT_000098800</name>
    <name evidence="3" type="ORF">TAV_000098200</name>
</gene>
<feature type="transmembrane region" description="Helical" evidence="1">
    <location>
        <begin position="159"/>
        <end position="180"/>
    </location>
</feature>
<feature type="transmembrane region" description="Helical" evidence="1">
    <location>
        <begin position="236"/>
        <end position="256"/>
    </location>
</feature>
<proteinExistence type="predicted"/>
<accession>A0A3B0MJP0</accession>
<dbReference type="AlphaFoldDB" id="A0A3B0MJP0"/>
<reference evidence="3" key="1">
    <citation type="submission" date="2018-07" db="EMBL/GenBank/DDBJ databases">
        <authorList>
            <person name="Quirk P.G."/>
            <person name="Krulwich T.A."/>
        </authorList>
    </citation>
    <scope>NUCLEOTIDE SEQUENCE</scope>
    <source>
        <strain evidence="3">Anand</strain>
    </source>
</reference>
<sequence length="1086" mass="125089">MKKRVPDAGDFLESYFLGLSCLVCSEQFYILISQTKASPNFQWYLLIFTSFVTLTLVLIFYKGNNDDLITLVHYYYLYFLALLVCFVLVKITSVLVTTCTTIGIGLLTTFLIIEACVHYSSNAKLVLAFLTGLLSARILPSFCWILTAKEDYESQSMSVSLILSIGRCSFCLLSLCIKFMKGDLSLAKVKSMKINIDEFSMESVKDSFEELYKFNPKIITIVSFDKTKIRLKILSFFKKILPIFCFYFCIIFFLPLSPVMDAHLNRKSSFIYAPHVIRSLSTLEIGSHLFGFCIAILFPASINYNLGFYSINMFNISVRFFIQGCFSFFLKIFSNIGIYLMIIIISALNGYVCSYDLFVIVSGNLVQNCKNKENLKYACCGDKFLTECYCRYPAIINEKNRFFCIENKIFESENISGSDDESCSKSLCKYYSLNYSPCGTNAILLVQKDGEKDMSEIFNKVSCNGECCQKPCNYKCGCLRLCEVYEINTVTTSTCEKCQLSVRIEGTKCKESYPCFKCRGSSGGSSCQCNSGTDSNCCCICVKCCPSAPCKSPCSSCLKLCCCENCKKYVPSNGTRVFLFYKSSGVCCIMEISPNTKQEIDCDFNRENVFYINSIFMTGCCHSDIRVDLNCKLSSNFFRITPIQYPKKPNIPKAINLCKINKECHEMKKEDQCWCVNVPFKKIAVRYSTESLLCKYSCPTECTKCSCCQPCKCCCTGEENKCDGCQCCKDGCQCCKNVCQCCKCFSCCCSIGAEFSISSENSFDKRMKPEKIKLISIFWILFFLILIFTYLIMSSVKIKELNYYDFKPVTSYEIITNKTKRNDLNSPDDVKRRIDAFLMNSGLESKEYDNQLEHMLKLFECTLDPNNFTFLRNHVEEVSLKLLNNPVFILKAKIEMVKWSCCLGLIYTYVMEMFIRIQNFFVNWEYVWEKEYKYYRMKMANRINQITYESKFGVAGLSEYAIGLKAYMSISKTRKDTWSSALYNLENYLNLYEGEIEFKEKQFPESSNERLQHYIDMWNNRIDHLEDWIDTETILFDWAIFLEDFPSIKTWVNMFGKYVQGAFDEVVFDEKKFNKGTKIFLIDKIK</sequence>
<keyword evidence="1" id="KW-1133">Transmembrane helix</keyword>
<protein>
    <submittedName>
        <fullName evidence="3">Uncharacterized protein</fullName>
    </submittedName>
</protein>
<feature type="transmembrane region" description="Helical" evidence="1">
    <location>
        <begin position="774"/>
        <end position="793"/>
    </location>
</feature>
<feature type="transmembrane region" description="Helical" evidence="1">
    <location>
        <begin position="95"/>
        <end position="113"/>
    </location>
</feature>
<feature type="transmembrane region" description="Helical" evidence="1">
    <location>
        <begin position="68"/>
        <end position="89"/>
    </location>
</feature>
<dbReference type="VEuPathDB" id="PiroplasmaDB:TA14030"/>
<keyword evidence="1" id="KW-0812">Transmembrane</keyword>
<name>A0A3B0MJP0_THEAN</name>
<dbReference type="EMBL" id="UIVT01000001">
    <property type="protein sequence ID" value="SVP89136.1"/>
    <property type="molecule type" value="Genomic_DNA"/>
</dbReference>
<feature type="transmembrane region" description="Helical" evidence="1">
    <location>
        <begin position="43"/>
        <end position="61"/>
    </location>
</feature>
<evidence type="ECO:0000256" key="1">
    <source>
        <dbReference type="SAM" id="Phobius"/>
    </source>
</evidence>
<evidence type="ECO:0000313" key="3">
    <source>
        <dbReference type="EMBL" id="SVP90277.1"/>
    </source>
</evidence>
<feature type="transmembrane region" description="Helical" evidence="1">
    <location>
        <begin position="125"/>
        <end position="147"/>
    </location>
</feature>
<feature type="transmembrane region" description="Helical" evidence="1">
    <location>
        <begin position="336"/>
        <end position="366"/>
    </location>
</feature>
<feature type="transmembrane region" description="Helical" evidence="1">
    <location>
        <begin position="276"/>
        <end position="298"/>
    </location>
</feature>
<keyword evidence="1" id="KW-0472">Membrane</keyword>
<organism evidence="3">
    <name type="scientific">Theileria annulata</name>
    <dbReference type="NCBI Taxonomy" id="5874"/>
    <lineage>
        <taxon>Eukaryota</taxon>
        <taxon>Sar</taxon>
        <taxon>Alveolata</taxon>
        <taxon>Apicomplexa</taxon>
        <taxon>Aconoidasida</taxon>
        <taxon>Piroplasmida</taxon>
        <taxon>Theileriidae</taxon>
        <taxon>Theileria</taxon>
    </lineage>
</organism>
<dbReference type="EMBL" id="UIVS01000001">
    <property type="protein sequence ID" value="SVP90277.1"/>
    <property type="molecule type" value="Genomic_DNA"/>
</dbReference>